<dbReference type="EMBL" id="CP044619">
    <property type="protein sequence ID" value="QRD89149.1"/>
    <property type="molecule type" value="Genomic_DNA"/>
</dbReference>
<evidence type="ECO:0000313" key="2">
    <source>
        <dbReference type="EMBL" id="QRD89149.1"/>
    </source>
</evidence>
<dbReference type="Proteomes" id="UP000596276">
    <property type="component" value="Chromosome 1"/>
</dbReference>
<name>A0A7U2MSM8_ASPFN</name>
<feature type="region of interest" description="Disordered" evidence="1">
    <location>
        <begin position="1"/>
        <end position="23"/>
    </location>
</feature>
<keyword evidence="3" id="KW-1185">Reference proteome</keyword>
<dbReference type="AlphaFoldDB" id="A0A7U2MSM8"/>
<sequence>MTPLDLGTLGNNDSPGGIADKLTGKSDIQVTSCGVIGRQTPKHGEEALEPTTRSTRAFKLWEGQGEPPTMHLRQAC</sequence>
<proteinExistence type="predicted"/>
<gene>
    <name evidence="2" type="ORF">F9C07_11241</name>
</gene>
<evidence type="ECO:0000256" key="1">
    <source>
        <dbReference type="SAM" id="MobiDB-lite"/>
    </source>
</evidence>
<organism evidence="2 3">
    <name type="scientific">Aspergillus flavus (strain ATCC 200026 / FGSC A1120 / IAM 13836 / NRRL 3357 / JCM 12722 / SRRC 167)</name>
    <dbReference type="NCBI Taxonomy" id="332952"/>
    <lineage>
        <taxon>Eukaryota</taxon>
        <taxon>Fungi</taxon>
        <taxon>Dikarya</taxon>
        <taxon>Ascomycota</taxon>
        <taxon>Pezizomycotina</taxon>
        <taxon>Eurotiomycetes</taxon>
        <taxon>Eurotiomycetidae</taxon>
        <taxon>Eurotiales</taxon>
        <taxon>Aspergillaceae</taxon>
        <taxon>Aspergillus</taxon>
        <taxon>Aspergillus subgen. Circumdati</taxon>
    </lineage>
</organism>
<evidence type="ECO:0000313" key="3">
    <source>
        <dbReference type="Proteomes" id="UP000596276"/>
    </source>
</evidence>
<accession>A0A7U2MSM8</accession>
<protein>
    <submittedName>
        <fullName evidence="2">Uncharacterized protein</fullName>
    </submittedName>
</protein>
<dbReference type="VEuPathDB" id="FungiDB:F9C07_11241"/>
<reference evidence="3" key="1">
    <citation type="journal article" date="2021" name="G3 (Bethesda)">
        <title>Chromosome assembled and annotated genome sequence of Aspergillus flavus NRRL 3357.</title>
        <authorList>
            <person name="Skerker J.M."/>
            <person name="Pianalto K.M."/>
            <person name="Mondo S.J."/>
            <person name="Yang K."/>
            <person name="Arkin A.P."/>
            <person name="Keller N.P."/>
            <person name="Grigoriev I.V."/>
            <person name="Louise Glass N.L."/>
        </authorList>
    </citation>
    <scope>NUCLEOTIDE SEQUENCE [LARGE SCALE GENOMIC DNA]</scope>
    <source>
        <strain evidence="3">ATCC 200026 / FGSC A1120 / IAM 13836 / NRRL 3357 / JCM 12722 / SRRC 167</strain>
    </source>
</reference>